<evidence type="ECO:0000256" key="15">
    <source>
        <dbReference type="PIRSR" id="PIRSR600183-50"/>
    </source>
</evidence>
<keyword evidence="12 19" id="KW-0456">Lyase</keyword>
<dbReference type="PRINTS" id="PR01180">
    <property type="entry name" value="ARGDCRBXLASE"/>
</dbReference>
<evidence type="ECO:0000256" key="11">
    <source>
        <dbReference type="ARBA" id="ARBA00023115"/>
    </source>
</evidence>
<evidence type="ECO:0000256" key="2">
    <source>
        <dbReference type="ARBA" id="ARBA00001946"/>
    </source>
</evidence>
<keyword evidence="8" id="KW-0460">Magnesium</keyword>
<evidence type="ECO:0000256" key="9">
    <source>
        <dbReference type="ARBA" id="ARBA00022898"/>
    </source>
</evidence>
<evidence type="ECO:0000256" key="5">
    <source>
        <dbReference type="ARBA" id="ARBA00012426"/>
    </source>
</evidence>
<evidence type="ECO:0000256" key="10">
    <source>
        <dbReference type="ARBA" id="ARBA00023066"/>
    </source>
</evidence>
<dbReference type="NCBIfam" id="TIGR01273">
    <property type="entry name" value="speA"/>
    <property type="match status" value="1"/>
</dbReference>
<dbReference type="Pfam" id="PF17810">
    <property type="entry name" value="Arg_decarb_HB"/>
    <property type="match status" value="1"/>
</dbReference>
<evidence type="ECO:0000256" key="13">
    <source>
        <dbReference type="NCBIfam" id="TIGR01273"/>
    </source>
</evidence>
<evidence type="ECO:0000256" key="6">
    <source>
        <dbReference type="ARBA" id="ARBA00022723"/>
    </source>
</evidence>
<dbReference type="InterPro" id="IPR009006">
    <property type="entry name" value="Ala_racemase/Decarboxylase_C"/>
</dbReference>
<comment type="function">
    <text evidence="3">Catalyzes the biosynthesis of agmatine from arginine.</text>
</comment>
<dbReference type="RefSeq" id="WP_058528355.1">
    <property type="nucleotide sequence ID" value="NZ_CAAAHZ010000004.1"/>
</dbReference>
<keyword evidence="10" id="KW-0745">Spermidine biosynthesis</keyword>
<dbReference type="PATRIC" id="fig|45068.5.peg.356"/>
<keyword evidence="6" id="KW-0479">Metal-binding</keyword>
<keyword evidence="9 14" id="KW-0663">Pyridoxal phosphate</keyword>
<dbReference type="Gene3D" id="1.20.58.930">
    <property type="match status" value="1"/>
</dbReference>
<evidence type="ECO:0000256" key="14">
    <source>
        <dbReference type="PIRSR" id="PIRSR001336-50"/>
    </source>
</evidence>
<dbReference type="PANTHER" id="PTHR43295:SF9">
    <property type="entry name" value="BIOSYNTHETIC ARGININE DECARBOXYLASE"/>
    <property type="match status" value="1"/>
</dbReference>
<evidence type="ECO:0000256" key="12">
    <source>
        <dbReference type="ARBA" id="ARBA00023239"/>
    </source>
</evidence>
<dbReference type="Pfam" id="PF17944">
    <property type="entry name" value="Arg_decarbox_C"/>
    <property type="match status" value="1"/>
</dbReference>
<comment type="similarity">
    <text evidence="4">Belongs to the Orn/Lys/Arg decarboxylase class-II family. SpeA subfamily.</text>
</comment>
<dbReference type="Gene3D" id="3.20.20.10">
    <property type="entry name" value="Alanine racemase"/>
    <property type="match status" value="1"/>
</dbReference>
<evidence type="ECO:0000259" key="16">
    <source>
        <dbReference type="Pfam" id="PF02784"/>
    </source>
</evidence>
<reference evidence="19 20" key="1">
    <citation type="submission" date="2015-11" db="EMBL/GenBank/DDBJ databases">
        <title>Genomic analysis of 38 Legionella species identifies large and diverse effector repertoires.</title>
        <authorList>
            <person name="Burstein D."/>
            <person name="Amaro F."/>
            <person name="Zusman T."/>
            <person name="Lifshitz Z."/>
            <person name="Cohen O."/>
            <person name="Gilbert J.A."/>
            <person name="Pupko T."/>
            <person name="Shuman H.A."/>
            <person name="Segal G."/>
        </authorList>
    </citation>
    <scope>NUCLEOTIDE SEQUENCE [LARGE SCALE GENOMIC DNA]</scope>
    <source>
        <strain evidence="19 20">ATCC 49505</strain>
    </source>
</reference>
<dbReference type="InterPro" id="IPR040634">
    <property type="entry name" value="Arg_decarb_HB"/>
</dbReference>
<evidence type="ECO:0000313" key="19">
    <source>
        <dbReference type="EMBL" id="KTD22946.1"/>
    </source>
</evidence>
<dbReference type="Pfam" id="PF02784">
    <property type="entry name" value="Orn_Arg_deC_N"/>
    <property type="match status" value="1"/>
</dbReference>
<dbReference type="InterPro" id="IPR002985">
    <property type="entry name" value="Arg_decrbxlase"/>
</dbReference>
<dbReference type="GO" id="GO:0046872">
    <property type="term" value="F:metal ion binding"/>
    <property type="evidence" value="ECO:0007669"/>
    <property type="project" value="UniProtKB-KW"/>
</dbReference>
<dbReference type="GO" id="GO:0033388">
    <property type="term" value="P:putrescine biosynthetic process from arginine"/>
    <property type="evidence" value="ECO:0007669"/>
    <property type="project" value="UniProtKB-ARBA"/>
</dbReference>
<evidence type="ECO:0000256" key="1">
    <source>
        <dbReference type="ARBA" id="ARBA00001933"/>
    </source>
</evidence>
<evidence type="ECO:0000256" key="4">
    <source>
        <dbReference type="ARBA" id="ARBA00008357"/>
    </source>
</evidence>
<keyword evidence="11" id="KW-0620">Polyamine biosynthesis</keyword>
<dbReference type="CDD" id="cd06830">
    <property type="entry name" value="PLPDE_III_ADC"/>
    <property type="match status" value="1"/>
</dbReference>
<dbReference type="Proteomes" id="UP000054997">
    <property type="component" value="Unassembled WGS sequence"/>
</dbReference>
<dbReference type="EMBL" id="LNYK01000003">
    <property type="protein sequence ID" value="KTD22946.1"/>
    <property type="molecule type" value="Genomic_DNA"/>
</dbReference>
<comment type="caution">
    <text evidence="19">The sequence shown here is derived from an EMBL/GenBank/DDBJ whole genome shotgun (WGS) entry which is preliminary data.</text>
</comment>
<dbReference type="Gene3D" id="2.40.37.10">
    <property type="entry name" value="Lyase, Ornithine Decarboxylase, Chain A, domain 1"/>
    <property type="match status" value="1"/>
</dbReference>
<dbReference type="InterPro" id="IPR022644">
    <property type="entry name" value="De-COase2_N"/>
</dbReference>
<keyword evidence="20" id="KW-1185">Reference proteome</keyword>
<sequence length="642" mass="71556">MNVNALSDHNLYNIGHWGEGYFRINPTGHIEVSKNSLGKGVELNRIIHAASRAGLHLPLLIRFIDILHDRVARVYEAFSEAIAETNYQGRYQLVYPIKVNQEHCVVRELLKAPNHHLGLEAGSKPELMAVLGLLGEKPSTIICNGYKDKSYIVTALIAEKIGHKVFIVVEKPTELDIILRESQRLAVKPRIGVRIRLSTTGAGKWENTGGAKSKFGLNADQVLDLIKKLKSNQVLDCLQLMHCHLGSQIANIQDIRNCMQEVARYYVELRHLNAPIATIDIGGGLSVDYEGTRSNTGCSMNYSLKEYAAHVLSAVSDLCHDSGLPHPDIISESGRALTAHHAVLITNITEVERITQSALPVIEPNDSRIIHDLWQTYLAAKETSPSESYHYAAYALDEAQSMFKHGVISLSEKAKVEQLYNAVCLTVRERLDENNPGDRELIDVINEHLAAKVFCNISFFQSLPDAWAIGQIFPVAPISHLSDNLDMHGILQDLTCDSDGTLKQYTGSSSINKTLLLPEYQAENPYALGFFLVGAYQEVLGNLHNLFGDTNSLDVKLNENGSFEMTDLVSGDTVANVLGYAHFDTKKLLQSYEKQLNNSELEEDRIHFYLNELRSIFTQLTYLDGNASKSQLSQDIQNRKQL</sequence>
<dbReference type="GO" id="GO:0008295">
    <property type="term" value="P:spermidine biosynthetic process"/>
    <property type="evidence" value="ECO:0007669"/>
    <property type="project" value="UniProtKB-UniRule"/>
</dbReference>
<comment type="cofactor">
    <cofactor evidence="1 14">
        <name>pyridoxal 5'-phosphate</name>
        <dbReference type="ChEBI" id="CHEBI:597326"/>
    </cofactor>
</comment>
<dbReference type="SUPFAM" id="SSF51419">
    <property type="entry name" value="PLP-binding barrel"/>
    <property type="match status" value="1"/>
</dbReference>
<protein>
    <recommendedName>
        <fullName evidence="5 13">Arginine decarboxylase</fullName>
        <ecNumber evidence="5 13">4.1.1.19</ecNumber>
    </recommendedName>
</protein>
<evidence type="ECO:0000256" key="7">
    <source>
        <dbReference type="ARBA" id="ARBA00022793"/>
    </source>
</evidence>
<dbReference type="STRING" id="45068.Llon_0336"/>
<dbReference type="PANTHER" id="PTHR43295">
    <property type="entry name" value="ARGININE DECARBOXYLASE"/>
    <property type="match status" value="1"/>
</dbReference>
<dbReference type="InterPro" id="IPR029066">
    <property type="entry name" value="PLP-binding_barrel"/>
</dbReference>
<gene>
    <name evidence="19" type="primary">speA</name>
    <name evidence="19" type="ORF">Llon_0336</name>
</gene>
<dbReference type="GO" id="GO:0006527">
    <property type="term" value="P:L-arginine catabolic process"/>
    <property type="evidence" value="ECO:0007669"/>
    <property type="project" value="InterPro"/>
</dbReference>
<evidence type="ECO:0000259" key="18">
    <source>
        <dbReference type="Pfam" id="PF17944"/>
    </source>
</evidence>
<evidence type="ECO:0000256" key="8">
    <source>
        <dbReference type="ARBA" id="ARBA00022842"/>
    </source>
</evidence>
<dbReference type="EC" id="4.1.1.19" evidence="5 13"/>
<dbReference type="PRINTS" id="PR01179">
    <property type="entry name" value="ODADCRBXLASE"/>
</dbReference>
<dbReference type="OrthoDB" id="9802658at2"/>
<proteinExistence type="inferred from homology"/>
<dbReference type="InterPro" id="IPR041128">
    <property type="entry name" value="Arg_decarbox_C"/>
</dbReference>
<feature type="domain" description="Orn/DAP/Arg decarboxylase 2 N-terminal" evidence="16">
    <location>
        <begin position="83"/>
        <end position="339"/>
    </location>
</feature>
<evidence type="ECO:0000313" key="20">
    <source>
        <dbReference type="Proteomes" id="UP000054997"/>
    </source>
</evidence>
<evidence type="ECO:0000256" key="3">
    <source>
        <dbReference type="ARBA" id="ARBA00002257"/>
    </source>
</evidence>
<dbReference type="GO" id="GO:0008792">
    <property type="term" value="F:arginine decarboxylase activity"/>
    <property type="evidence" value="ECO:0007669"/>
    <property type="project" value="UniProtKB-UniRule"/>
</dbReference>
<dbReference type="Gene3D" id="1.10.287.3440">
    <property type="match status" value="1"/>
</dbReference>
<dbReference type="PIRSF" id="PIRSF001336">
    <property type="entry name" value="Arg_decrbxlase"/>
    <property type="match status" value="1"/>
</dbReference>
<evidence type="ECO:0000259" key="17">
    <source>
        <dbReference type="Pfam" id="PF17810"/>
    </source>
</evidence>
<dbReference type="NCBIfam" id="NF003763">
    <property type="entry name" value="PRK05354.1"/>
    <property type="match status" value="1"/>
</dbReference>
<dbReference type="AlphaFoldDB" id="A0A0W0VS81"/>
<keyword evidence="7" id="KW-0210">Decarboxylase</keyword>
<feature type="domain" description="Arginine decarboxylase C-terminal helical" evidence="18">
    <location>
        <begin position="574"/>
        <end position="623"/>
    </location>
</feature>
<comment type="cofactor">
    <cofactor evidence="2">
        <name>Mg(2+)</name>
        <dbReference type="ChEBI" id="CHEBI:18420"/>
    </cofactor>
</comment>
<organism evidence="19 20">
    <name type="scientific">Legionella londiniensis</name>
    <dbReference type="NCBI Taxonomy" id="45068"/>
    <lineage>
        <taxon>Bacteria</taxon>
        <taxon>Pseudomonadati</taxon>
        <taxon>Pseudomonadota</taxon>
        <taxon>Gammaproteobacteria</taxon>
        <taxon>Legionellales</taxon>
        <taxon>Legionellaceae</taxon>
        <taxon>Legionella</taxon>
    </lineage>
</organism>
<feature type="modified residue" description="N6-(pyridoxal phosphate)lysine" evidence="14">
    <location>
        <position position="98"/>
    </location>
</feature>
<name>A0A0W0VS81_9GAMM</name>
<dbReference type="FunFam" id="3.20.20.10:FF:000001">
    <property type="entry name" value="Biosynthetic arginine decarboxylase"/>
    <property type="match status" value="1"/>
</dbReference>
<feature type="domain" description="Arginine decarboxylase helical bundle" evidence="17">
    <location>
        <begin position="365"/>
        <end position="445"/>
    </location>
</feature>
<dbReference type="InterPro" id="IPR000183">
    <property type="entry name" value="Orn/DAP/Arg_de-COase"/>
</dbReference>
<accession>A0A0W0VS81</accession>
<feature type="active site" description="Proton donor" evidence="15">
    <location>
        <position position="496"/>
    </location>
</feature>